<evidence type="ECO:0000313" key="2">
    <source>
        <dbReference type="Proteomes" id="UP001596514"/>
    </source>
</evidence>
<comment type="caution">
    <text evidence="1">The sequence shown here is derived from an EMBL/GenBank/DDBJ whole genome shotgun (WGS) entry which is preliminary data.</text>
</comment>
<sequence length="653" mass="73816">MTNFSFTQISGVNGPVQTSNAPLNIGNYYQNAVLAGVTTRSPRANAVDDLERIWQRFVYPSGFGRARELLETYRIVLLDGAPGSGRVAAAKTLLYELFSGDERFRELSWEESDGKHRLDPDHIGDDDRVWLDLSGVEEQIWRDVQNELSAVRNAVAEHGAYLVVVLPGNRGERLRPEFGPYLAKIDRPPAEEVLRRHLRLMAVPGAVTSPTTPLLTGYLDADPPIQEIAIFAGLVAEAWANTEGDLANWYAIAHEALTGREQEVAKDVATLAEGPQRALLLAAAMLHGAHVDHVYRAATALLNTLGHPEDECPLLERPDLVEQFQKIDVEINGNRHVRFRKLGYDSGVRAYFWNQIPELRDGIQTWVEKVVDSADLGQEDCGRLVTRFAEQCLRHEYRQVLVGSVLRWSRGSTTKRRLWAAGLALRCGLTAEKHGRFFRQQIYSWSHNRDLPEGLARVITVMCAQVIAVHHPDEAMVRLHHRARREERNTIAREALVQLVNGDSRLRRQMLVRLIVLSPDGWRWEVDPGLFLEFADPAALTDRGSRNHPFIADADVRGMLAEGWRRVFTRCTQEMWRAPLRQWLYVALGDERNREVLLDILVESSEGRGNILGLLYAAVRNMPRPAADDQERHTVFRDIVLRKICAVQGIRIA</sequence>
<keyword evidence="2" id="KW-1185">Reference proteome</keyword>
<reference evidence="2" key="1">
    <citation type="journal article" date="2019" name="Int. J. Syst. Evol. Microbiol.">
        <title>The Global Catalogue of Microorganisms (GCM) 10K type strain sequencing project: providing services to taxonomists for standard genome sequencing and annotation.</title>
        <authorList>
            <consortium name="The Broad Institute Genomics Platform"/>
            <consortium name="The Broad Institute Genome Sequencing Center for Infectious Disease"/>
            <person name="Wu L."/>
            <person name="Ma J."/>
        </authorList>
    </citation>
    <scope>NUCLEOTIDE SEQUENCE [LARGE SCALE GENOMIC DNA]</scope>
    <source>
        <strain evidence="2">JCM 10083</strain>
    </source>
</reference>
<evidence type="ECO:0000313" key="1">
    <source>
        <dbReference type="EMBL" id="MFC7599948.1"/>
    </source>
</evidence>
<accession>A0ABW2SUG6</accession>
<dbReference type="RefSeq" id="WP_343967154.1">
    <property type="nucleotide sequence ID" value="NZ_BAAAGK010000055.1"/>
</dbReference>
<evidence type="ECO:0008006" key="3">
    <source>
        <dbReference type="Google" id="ProtNLM"/>
    </source>
</evidence>
<name>A0ABW2SUG6_9ACTN</name>
<dbReference type="Proteomes" id="UP001596514">
    <property type="component" value="Unassembled WGS sequence"/>
</dbReference>
<gene>
    <name evidence="1" type="ORF">ACFQVD_07495</name>
</gene>
<dbReference type="EMBL" id="JBHTEE010000001">
    <property type="protein sequence ID" value="MFC7599948.1"/>
    <property type="molecule type" value="Genomic_DNA"/>
</dbReference>
<protein>
    <recommendedName>
        <fullName evidence="3">ATP-binding protein</fullName>
    </recommendedName>
</protein>
<organism evidence="1 2">
    <name type="scientific">Streptosporangium amethystogenes subsp. fukuiense</name>
    <dbReference type="NCBI Taxonomy" id="698418"/>
    <lineage>
        <taxon>Bacteria</taxon>
        <taxon>Bacillati</taxon>
        <taxon>Actinomycetota</taxon>
        <taxon>Actinomycetes</taxon>
        <taxon>Streptosporangiales</taxon>
        <taxon>Streptosporangiaceae</taxon>
        <taxon>Streptosporangium</taxon>
    </lineage>
</organism>
<proteinExistence type="predicted"/>